<dbReference type="RefSeq" id="WP_034440787.1">
    <property type="nucleotide sequence ID" value="NZ_CAACYI010000001.1"/>
</dbReference>
<comment type="caution">
    <text evidence="1">The sequence shown here is derived from an EMBL/GenBank/DDBJ whole genome shotgun (WGS) entry which is preliminary data.</text>
</comment>
<evidence type="ECO:0000313" key="2">
    <source>
        <dbReference type="Proteomes" id="UP000377798"/>
    </source>
</evidence>
<reference evidence="1 2" key="1">
    <citation type="submission" date="2019-02" db="EMBL/GenBank/DDBJ databases">
        <authorList>
            <consortium name="Pathogen Informatics"/>
        </authorList>
    </citation>
    <scope>NUCLEOTIDE SEQUENCE [LARGE SCALE GENOMIC DNA]</scope>
    <source>
        <strain evidence="1 2">3012STDY7089603</strain>
    </source>
</reference>
<proteinExistence type="predicted"/>
<dbReference type="InterPro" id="IPR014710">
    <property type="entry name" value="RmlC-like_jellyroll"/>
</dbReference>
<protein>
    <submittedName>
        <fullName evidence="1">Nif11 domain/cupin domain protein</fullName>
    </submittedName>
</protein>
<dbReference type="EMBL" id="CAACYI010000001">
    <property type="protein sequence ID" value="VFB16502.1"/>
    <property type="molecule type" value="Genomic_DNA"/>
</dbReference>
<dbReference type="AlphaFoldDB" id="A0A8H2M4P7"/>
<dbReference type="Gene3D" id="2.60.120.10">
    <property type="entry name" value="Jelly Rolls"/>
    <property type="match status" value="1"/>
</dbReference>
<name>A0A8H2M4P7_9FIRM</name>
<keyword evidence="2" id="KW-1185">Reference proteome</keyword>
<dbReference type="Proteomes" id="UP000377798">
    <property type="component" value="Unassembled WGS sequence"/>
</dbReference>
<dbReference type="InterPro" id="IPR011051">
    <property type="entry name" value="RmlC_Cupin_sf"/>
</dbReference>
<accession>A0A8H2M4P7</accession>
<evidence type="ECO:0000313" key="1">
    <source>
        <dbReference type="EMBL" id="VFB16502.1"/>
    </source>
</evidence>
<organism evidence="1 2">
    <name type="scientific">Urinicoccus massiliensis</name>
    <dbReference type="NCBI Taxonomy" id="1723382"/>
    <lineage>
        <taxon>Bacteria</taxon>
        <taxon>Bacillati</taxon>
        <taxon>Bacillota</taxon>
        <taxon>Tissierellia</taxon>
        <taxon>Tissierellales</taxon>
        <taxon>Peptoniphilaceae</taxon>
        <taxon>Urinicoccus</taxon>
    </lineage>
</organism>
<sequence>MEIFKLLKNLTFSQEEEVDQVIYEDEALRILRTMSLNQITDFMVQDQDEFVVLMKGKASIETSNDLVKMEEGDFLFIKKGVRHRVLDQDRAVWFCGFIK</sequence>
<dbReference type="SUPFAM" id="SSF51182">
    <property type="entry name" value="RmlC-like cupins"/>
    <property type="match status" value="1"/>
</dbReference>
<gene>
    <name evidence="1" type="ORF">NCTC13150_01051</name>
</gene>